<dbReference type="EMBL" id="FOQH01000011">
    <property type="protein sequence ID" value="SFI96206.1"/>
    <property type="molecule type" value="Genomic_DNA"/>
</dbReference>
<evidence type="ECO:0000313" key="3">
    <source>
        <dbReference type="Proteomes" id="UP000199377"/>
    </source>
</evidence>
<dbReference type="OrthoDB" id="9991256at2"/>
<dbReference type="AlphaFoldDB" id="A0A1I3MHN9"/>
<gene>
    <name evidence="2" type="ORF">SAMN05216258_111101</name>
</gene>
<evidence type="ECO:0000313" key="2">
    <source>
        <dbReference type="EMBL" id="SFI96206.1"/>
    </source>
</evidence>
<dbReference type="RefSeq" id="WP_092864051.1">
    <property type="nucleotide sequence ID" value="NZ_FOQH01000011.1"/>
</dbReference>
<keyword evidence="3" id="KW-1185">Reference proteome</keyword>
<feature type="region of interest" description="Disordered" evidence="1">
    <location>
        <begin position="80"/>
        <end position="103"/>
    </location>
</feature>
<evidence type="ECO:0000256" key="1">
    <source>
        <dbReference type="SAM" id="MobiDB-lite"/>
    </source>
</evidence>
<protein>
    <submittedName>
        <fullName evidence="2">Uncharacterized protein</fullName>
    </submittedName>
</protein>
<feature type="compositionally biased region" description="Low complexity" evidence="1">
    <location>
        <begin position="119"/>
        <end position="138"/>
    </location>
</feature>
<organism evidence="2 3">
    <name type="scientific">Albimonas pacifica</name>
    <dbReference type="NCBI Taxonomy" id="1114924"/>
    <lineage>
        <taxon>Bacteria</taxon>
        <taxon>Pseudomonadati</taxon>
        <taxon>Pseudomonadota</taxon>
        <taxon>Alphaproteobacteria</taxon>
        <taxon>Rhodobacterales</taxon>
        <taxon>Paracoccaceae</taxon>
        <taxon>Albimonas</taxon>
    </lineage>
</organism>
<dbReference type="Proteomes" id="UP000199377">
    <property type="component" value="Unassembled WGS sequence"/>
</dbReference>
<proteinExistence type="predicted"/>
<reference evidence="2 3" key="1">
    <citation type="submission" date="2016-10" db="EMBL/GenBank/DDBJ databases">
        <authorList>
            <person name="de Groot N.N."/>
        </authorList>
    </citation>
    <scope>NUCLEOTIDE SEQUENCE [LARGE SCALE GENOMIC DNA]</scope>
    <source>
        <strain evidence="2 3">CGMCC 1.11030</strain>
    </source>
</reference>
<dbReference type="STRING" id="1114924.SAMN05216258_111101"/>
<feature type="region of interest" description="Disordered" evidence="1">
    <location>
        <begin position="119"/>
        <end position="145"/>
    </location>
</feature>
<accession>A0A1I3MHN9</accession>
<sequence length="145" mass="13775">MLMKILGKYVLMPGAGVAMLAGFGMFDLGGAPASGGSGQNGLTSIESAGDGIMAALDGPLGVAKRIALAGSSAIGMDPSSLPDFLRNAQGPTPTHQVPGGVDPGAMMSAAGVAGGATGGYAPAGLGSSQQSASGFASAKPPSPTQ</sequence>
<name>A0A1I3MHN9_9RHOB</name>